<dbReference type="SUPFAM" id="SSF53807">
    <property type="entry name" value="Helical backbone' metal receptor"/>
    <property type="match status" value="1"/>
</dbReference>
<dbReference type="Proteomes" id="UP000268857">
    <property type="component" value="Unassembled WGS sequence"/>
</dbReference>
<dbReference type="GO" id="GO:0030288">
    <property type="term" value="C:outer membrane-bounded periplasmic space"/>
    <property type="evidence" value="ECO:0007669"/>
    <property type="project" value="TreeGrafter"/>
</dbReference>
<accession>A0A3S0Y783</accession>
<proteinExistence type="inferred from homology"/>
<dbReference type="InterPro" id="IPR051313">
    <property type="entry name" value="Bact_iron-sidero_bind"/>
</dbReference>
<dbReference type="Pfam" id="PF01497">
    <property type="entry name" value="Peripla_BP_2"/>
    <property type="match status" value="1"/>
</dbReference>
<evidence type="ECO:0000313" key="6">
    <source>
        <dbReference type="EMBL" id="RUR85904.1"/>
    </source>
</evidence>
<comment type="similarity">
    <text evidence="2">Belongs to the bacterial solute-binding protein 8 family.</text>
</comment>
<keyword evidence="4" id="KW-0732">Signal</keyword>
<gene>
    <name evidence="6" type="ORF">PCC6912_07290</name>
</gene>
<dbReference type="Gene3D" id="3.40.50.1980">
    <property type="entry name" value="Nitrogenase molybdenum iron protein domain"/>
    <property type="match status" value="1"/>
</dbReference>
<evidence type="ECO:0000256" key="1">
    <source>
        <dbReference type="ARBA" id="ARBA00004196"/>
    </source>
</evidence>
<comment type="caution">
    <text evidence="6">The sequence shown here is derived from an EMBL/GenBank/DDBJ whole genome shotgun (WGS) entry which is preliminary data.</text>
</comment>
<organism evidence="6 7">
    <name type="scientific">Chlorogloeopsis fritschii PCC 6912</name>
    <dbReference type="NCBI Taxonomy" id="211165"/>
    <lineage>
        <taxon>Bacteria</taxon>
        <taxon>Bacillati</taxon>
        <taxon>Cyanobacteriota</taxon>
        <taxon>Cyanophyceae</taxon>
        <taxon>Nostocales</taxon>
        <taxon>Chlorogloeopsidaceae</taxon>
        <taxon>Chlorogloeopsis</taxon>
    </lineage>
</organism>
<evidence type="ECO:0000256" key="2">
    <source>
        <dbReference type="ARBA" id="ARBA00008814"/>
    </source>
</evidence>
<dbReference type="GO" id="GO:1901678">
    <property type="term" value="P:iron coordination entity transport"/>
    <property type="evidence" value="ECO:0007669"/>
    <property type="project" value="UniProtKB-ARBA"/>
</dbReference>
<protein>
    <recommendedName>
        <fullName evidence="5">Fe/B12 periplasmic-binding domain-containing protein</fullName>
    </recommendedName>
</protein>
<dbReference type="STRING" id="211165.GCA_000317285_05917"/>
<dbReference type="EMBL" id="RSCJ01000002">
    <property type="protein sequence ID" value="RUR85904.1"/>
    <property type="molecule type" value="Genomic_DNA"/>
</dbReference>
<dbReference type="PANTHER" id="PTHR30532:SF1">
    <property type="entry name" value="IRON(3+)-HYDROXAMATE-BINDING PROTEIN FHUD"/>
    <property type="match status" value="1"/>
</dbReference>
<feature type="domain" description="Fe/B12 periplasmic-binding" evidence="5">
    <location>
        <begin position="12"/>
        <end position="204"/>
    </location>
</feature>
<dbReference type="PANTHER" id="PTHR30532">
    <property type="entry name" value="IRON III DICITRATE-BINDING PERIPLASMIC PROTEIN"/>
    <property type="match status" value="1"/>
</dbReference>
<comment type="subcellular location">
    <subcellularLocation>
        <location evidence="1">Cell envelope</location>
    </subcellularLocation>
</comment>
<evidence type="ECO:0000256" key="3">
    <source>
        <dbReference type="ARBA" id="ARBA00022448"/>
    </source>
</evidence>
<dbReference type="AlphaFoldDB" id="A0A3S0Y783"/>
<keyword evidence="3" id="KW-0813">Transport</keyword>
<dbReference type="PROSITE" id="PS50983">
    <property type="entry name" value="FE_B12_PBP"/>
    <property type="match status" value="1"/>
</dbReference>
<reference evidence="6 7" key="1">
    <citation type="journal article" date="2019" name="Genome Biol. Evol.">
        <title>Day and night: Metabolic profiles and evolutionary relationships of six axenic non-marine cyanobacteria.</title>
        <authorList>
            <person name="Will S.E."/>
            <person name="Henke P."/>
            <person name="Boedeker C."/>
            <person name="Huang S."/>
            <person name="Brinkmann H."/>
            <person name="Rohde M."/>
            <person name="Jarek M."/>
            <person name="Friedl T."/>
            <person name="Seufert S."/>
            <person name="Schumacher M."/>
            <person name="Overmann J."/>
            <person name="Neumann-Schaal M."/>
            <person name="Petersen J."/>
        </authorList>
    </citation>
    <scope>NUCLEOTIDE SEQUENCE [LARGE SCALE GENOMIC DNA]</scope>
    <source>
        <strain evidence="6 7">PCC 6912</strain>
    </source>
</reference>
<evidence type="ECO:0000259" key="5">
    <source>
        <dbReference type="PROSITE" id="PS50983"/>
    </source>
</evidence>
<name>A0A3S0Y783_CHLFR</name>
<dbReference type="InterPro" id="IPR002491">
    <property type="entry name" value="ABC_transptr_periplasmic_BD"/>
</dbReference>
<evidence type="ECO:0000313" key="7">
    <source>
        <dbReference type="Proteomes" id="UP000268857"/>
    </source>
</evidence>
<sequence length="204" mass="23452">MGSTCIPRNPQRVVTLDGLENTLALGIRPIASTFVPGFPQPKYLKGKLDQLESVGDYNSPNIEKILRLKPDLIVCSSRVEGIYKQLSYIAPTVVLNMPYPPPSWKEQLEELAKVLGKQEVSKQLMDEYWQRIEKLQQALGVDAASPKQNRRETMKVSIANASSEYGIWSYVLWRKASFWLSFEGYWSTTSQITKRRFLLYRKYI</sequence>
<keyword evidence="7" id="KW-1185">Reference proteome</keyword>
<evidence type="ECO:0000256" key="4">
    <source>
        <dbReference type="ARBA" id="ARBA00022729"/>
    </source>
</evidence>